<dbReference type="EMBL" id="PQFF01000175">
    <property type="protein sequence ID" value="RHZ77127.1"/>
    <property type="molecule type" value="Genomic_DNA"/>
</dbReference>
<evidence type="ECO:0000313" key="5">
    <source>
        <dbReference type="Proteomes" id="UP000266861"/>
    </source>
</evidence>
<dbReference type="STRING" id="1348612.A0A397IQ87"/>
<dbReference type="AlphaFoldDB" id="A0A397IQ87"/>
<keyword evidence="1 2" id="KW-0728">SH3 domain</keyword>
<sequence>MSIMMSQLKLEKKPLLPIFIKFNEITFKIINISVEVFDINYLVIFMAEIFHWKNWKIRYQVKNLEIIQDFSEDNELFSASPENCQALPSARALFDYAAEDLLEISFSEGNIITDIKFTSEDWWESTTKGGSIGFFPG</sequence>
<dbReference type="Proteomes" id="UP000266861">
    <property type="component" value="Unassembled WGS sequence"/>
</dbReference>
<proteinExistence type="predicted"/>
<dbReference type="OrthoDB" id="5971719at2759"/>
<name>A0A397IQ87_9GLOM</name>
<reference evidence="4 5" key="1">
    <citation type="submission" date="2018-08" db="EMBL/GenBank/DDBJ databases">
        <title>Genome and evolution of the arbuscular mycorrhizal fungus Diversispora epigaea (formerly Glomus versiforme) and its bacterial endosymbionts.</title>
        <authorList>
            <person name="Sun X."/>
            <person name="Fei Z."/>
            <person name="Harrison M."/>
        </authorList>
    </citation>
    <scope>NUCLEOTIDE SEQUENCE [LARGE SCALE GENOMIC DNA]</scope>
    <source>
        <strain evidence="4 5">IT104</strain>
    </source>
</reference>
<dbReference type="InterPro" id="IPR001452">
    <property type="entry name" value="SH3_domain"/>
</dbReference>
<evidence type="ECO:0000259" key="3">
    <source>
        <dbReference type="PROSITE" id="PS50002"/>
    </source>
</evidence>
<accession>A0A397IQ87</accession>
<dbReference type="PROSITE" id="PS50002">
    <property type="entry name" value="SH3"/>
    <property type="match status" value="1"/>
</dbReference>
<dbReference type="Pfam" id="PF00018">
    <property type="entry name" value="SH3_1"/>
    <property type="match status" value="1"/>
</dbReference>
<evidence type="ECO:0000256" key="1">
    <source>
        <dbReference type="ARBA" id="ARBA00022443"/>
    </source>
</evidence>
<comment type="caution">
    <text evidence="4">The sequence shown here is derived from an EMBL/GenBank/DDBJ whole genome shotgun (WGS) entry which is preliminary data.</text>
</comment>
<gene>
    <name evidence="4" type="ORF">Glove_185g59</name>
</gene>
<evidence type="ECO:0000313" key="4">
    <source>
        <dbReference type="EMBL" id="RHZ77127.1"/>
    </source>
</evidence>
<dbReference type="SUPFAM" id="SSF50044">
    <property type="entry name" value="SH3-domain"/>
    <property type="match status" value="1"/>
</dbReference>
<keyword evidence="5" id="KW-1185">Reference proteome</keyword>
<organism evidence="4 5">
    <name type="scientific">Diversispora epigaea</name>
    <dbReference type="NCBI Taxonomy" id="1348612"/>
    <lineage>
        <taxon>Eukaryota</taxon>
        <taxon>Fungi</taxon>
        <taxon>Fungi incertae sedis</taxon>
        <taxon>Mucoromycota</taxon>
        <taxon>Glomeromycotina</taxon>
        <taxon>Glomeromycetes</taxon>
        <taxon>Diversisporales</taxon>
        <taxon>Diversisporaceae</taxon>
        <taxon>Diversispora</taxon>
    </lineage>
</organism>
<dbReference type="InterPro" id="IPR036028">
    <property type="entry name" value="SH3-like_dom_sf"/>
</dbReference>
<dbReference type="Gene3D" id="2.30.30.40">
    <property type="entry name" value="SH3 Domains"/>
    <property type="match status" value="1"/>
</dbReference>
<protein>
    <recommendedName>
        <fullName evidence="3">SH3 domain-containing protein</fullName>
    </recommendedName>
</protein>
<feature type="domain" description="SH3" evidence="3">
    <location>
        <begin position="85"/>
        <end position="137"/>
    </location>
</feature>
<evidence type="ECO:0000256" key="2">
    <source>
        <dbReference type="PROSITE-ProRule" id="PRU00192"/>
    </source>
</evidence>
<dbReference type="PRINTS" id="PR00452">
    <property type="entry name" value="SH3DOMAIN"/>
</dbReference>